<evidence type="ECO:0000313" key="1">
    <source>
        <dbReference type="Proteomes" id="UP000887576"/>
    </source>
</evidence>
<reference evidence="2" key="1">
    <citation type="submission" date="2022-11" db="UniProtKB">
        <authorList>
            <consortium name="WormBaseParasite"/>
        </authorList>
    </citation>
    <scope>IDENTIFICATION</scope>
</reference>
<sequence length="293" mass="32852">MAIAMKFIFTTITAGLKVPAGLFVPNIALGAVIGRTVGLITQDLARQYMIYEGNVPLCTVGKDCVMPGLYAIVGAAAQLCGVMRMTVTLAIIMFELTGSIDFVVPTMAAIMIAKWVGDATYPTGIYDAQIELNGYPFLDNKEEMLVGSTAKELIQNRRERHLSTITKKGMTMGRILEMLNETKYCGFPVIEDEFSKICIGFVDRKDLQAKVNKYKDLDQYTRISFDYDEFSNNINWSKIVDRAPFTSNLQTPVEILGEMFKKLGVRQVLITENGELVDIITKKDLLRFMHHHH</sequence>
<dbReference type="WBParaSite" id="JU765_v2.g12553.t1">
    <property type="protein sequence ID" value="JU765_v2.g12553.t1"/>
    <property type="gene ID" value="JU765_v2.g12553"/>
</dbReference>
<protein>
    <submittedName>
        <fullName evidence="2">Chloride channel protein</fullName>
    </submittedName>
</protein>
<evidence type="ECO:0000313" key="2">
    <source>
        <dbReference type="WBParaSite" id="JU765_v2.g12553.t1"/>
    </source>
</evidence>
<proteinExistence type="predicted"/>
<name>A0AC34Q3F2_9BILA</name>
<organism evidence="1 2">
    <name type="scientific">Panagrolaimus sp. JU765</name>
    <dbReference type="NCBI Taxonomy" id="591449"/>
    <lineage>
        <taxon>Eukaryota</taxon>
        <taxon>Metazoa</taxon>
        <taxon>Ecdysozoa</taxon>
        <taxon>Nematoda</taxon>
        <taxon>Chromadorea</taxon>
        <taxon>Rhabditida</taxon>
        <taxon>Tylenchina</taxon>
        <taxon>Panagrolaimomorpha</taxon>
        <taxon>Panagrolaimoidea</taxon>
        <taxon>Panagrolaimidae</taxon>
        <taxon>Panagrolaimus</taxon>
    </lineage>
</organism>
<accession>A0AC34Q3F2</accession>
<dbReference type="Proteomes" id="UP000887576">
    <property type="component" value="Unplaced"/>
</dbReference>